<reference evidence="2" key="1">
    <citation type="journal article" date="2021" name="PeerJ">
        <title>Extensive microbial diversity within the chicken gut microbiome revealed by metagenomics and culture.</title>
        <authorList>
            <person name="Gilroy R."/>
            <person name="Ravi A."/>
            <person name="Getino M."/>
            <person name="Pursley I."/>
            <person name="Horton D.L."/>
            <person name="Alikhan N.F."/>
            <person name="Baker D."/>
            <person name="Gharbi K."/>
            <person name="Hall N."/>
            <person name="Watson M."/>
            <person name="Adriaenssens E.M."/>
            <person name="Foster-Nyarko E."/>
            <person name="Jarju S."/>
            <person name="Secka A."/>
            <person name="Antonio M."/>
            <person name="Oren A."/>
            <person name="Chaudhuri R.R."/>
            <person name="La Ragione R."/>
            <person name="Hildebrand F."/>
            <person name="Pallen M.J."/>
        </authorList>
    </citation>
    <scope>NUCLEOTIDE SEQUENCE</scope>
    <source>
        <strain evidence="2">1068</strain>
    </source>
</reference>
<protein>
    <submittedName>
        <fullName evidence="2">MarR family transcriptional regulator</fullName>
    </submittedName>
</protein>
<dbReference type="Pfam" id="PF12802">
    <property type="entry name" value="MarR_2"/>
    <property type="match status" value="1"/>
</dbReference>
<dbReference type="AlphaFoldDB" id="A0A9D2FPI7"/>
<accession>A0A9D2FPI7</accession>
<dbReference type="Proteomes" id="UP000824056">
    <property type="component" value="Unassembled WGS sequence"/>
</dbReference>
<organism evidence="2 3">
    <name type="scientific">Candidatus Blautia pullicola</name>
    <dbReference type="NCBI Taxonomy" id="2838498"/>
    <lineage>
        <taxon>Bacteria</taxon>
        <taxon>Bacillati</taxon>
        <taxon>Bacillota</taxon>
        <taxon>Clostridia</taxon>
        <taxon>Lachnospirales</taxon>
        <taxon>Lachnospiraceae</taxon>
        <taxon>Blautia</taxon>
    </lineage>
</organism>
<reference evidence="2" key="2">
    <citation type="submission" date="2021-04" db="EMBL/GenBank/DDBJ databases">
        <authorList>
            <person name="Gilroy R."/>
        </authorList>
    </citation>
    <scope>NUCLEOTIDE SEQUENCE</scope>
    <source>
        <strain evidence="2">1068</strain>
    </source>
</reference>
<comment type="caution">
    <text evidence="2">The sequence shown here is derived from an EMBL/GenBank/DDBJ whole genome shotgun (WGS) entry which is preliminary data.</text>
</comment>
<proteinExistence type="predicted"/>
<dbReference type="Gene3D" id="1.10.10.10">
    <property type="entry name" value="Winged helix-like DNA-binding domain superfamily/Winged helix DNA-binding domain"/>
    <property type="match status" value="1"/>
</dbReference>
<feature type="domain" description="HTH marR-type" evidence="1">
    <location>
        <begin position="1"/>
        <end position="135"/>
    </location>
</feature>
<dbReference type="GO" id="GO:0006950">
    <property type="term" value="P:response to stress"/>
    <property type="evidence" value="ECO:0007669"/>
    <property type="project" value="TreeGrafter"/>
</dbReference>
<dbReference type="PRINTS" id="PR00598">
    <property type="entry name" value="HTHMARR"/>
</dbReference>
<gene>
    <name evidence="2" type="ORF">H9809_00965</name>
</gene>
<dbReference type="InterPro" id="IPR036390">
    <property type="entry name" value="WH_DNA-bd_sf"/>
</dbReference>
<dbReference type="SMART" id="SM00347">
    <property type="entry name" value="HTH_MARR"/>
    <property type="match status" value="1"/>
</dbReference>
<dbReference type="EMBL" id="DXBG01000024">
    <property type="protein sequence ID" value="HIZ64470.1"/>
    <property type="molecule type" value="Genomic_DNA"/>
</dbReference>
<evidence type="ECO:0000313" key="3">
    <source>
        <dbReference type="Proteomes" id="UP000824056"/>
    </source>
</evidence>
<dbReference type="InterPro" id="IPR036388">
    <property type="entry name" value="WH-like_DNA-bd_sf"/>
</dbReference>
<dbReference type="InterPro" id="IPR000835">
    <property type="entry name" value="HTH_MarR-typ"/>
</dbReference>
<dbReference type="PANTHER" id="PTHR33164">
    <property type="entry name" value="TRANSCRIPTIONAL REGULATOR, MARR FAMILY"/>
    <property type="match status" value="1"/>
</dbReference>
<dbReference type="PANTHER" id="PTHR33164:SF43">
    <property type="entry name" value="HTH-TYPE TRANSCRIPTIONAL REPRESSOR YETL"/>
    <property type="match status" value="1"/>
</dbReference>
<evidence type="ECO:0000259" key="1">
    <source>
        <dbReference type="PROSITE" id="PS50995"/>
    </source>
</evidence>
<dbReference type="InterPro" id="IPR039422">
    <property type="entry name" value="MarR/SlyA-like"/>
</dbReference>
<dbReference type="PROSITE" id="PS50995">
    <property type="entry name" value="HTH_MARR_2"/>
    <property type="match status" value="1"/>
</dbReference>
<dbReference type="GO" id="GO:0003700">
    <property type="term" value="F:DNA-binding transcription factor activity"/>
    <property type="evidence" value="ECO:0007669"/>
    <property type="project" value="InterPro"/>
</dbReference>
<dbReference type="SUPFAM" id="SSF46785">
    <property type="entry name" value="Winged helix' DNA-binding domain"/>
    <property type="match status" value="1"/>
</dbReference>
<name>A0A9D2FPI7_9FIRM</name>
<evidence type="ECO:0000313" key="2">
    <source>
        <dbReference type="EMBL" id="HIZ64470.1"/>
    </source>
</evidence>
<sequence>MDYRKIAEEFCSIRALSAKRMTEVENSVSARGEASVLLFLSQTEGEVLAGQIARSLELSASRGTNILNSLEKKGLVQRRSDSRDKRKVYIFLTQEGRSFIEEKHQEAIRHFERIFRKLGQEDSENYIRIMKRFYRIMEEEIREFEE</sequence>